<reference evidence="1" key="1">
    <citation type="journal article" date="2018" name="Nat. Plants">
        <title>Whole-genome landscape of Medicago truncatula symbiotic genes.</title>
        <authorList>
            <person name="Pecrix Y."/>
            <person name="Gamas P."/>
            <person name="Carrere S."/>
        </authorList>
    </citation>
    <scope>NUCLEOTIDE SEQUENCE</scope>
    <source>
        <tissue evidence="1">Leaves</tissue>
    </source>
</reference>
<accession>A0A396JKE2</accession>
<name>A0A396JKE2_MEDTR</name>
<dbReference type="EMBL" id="PSQE01000001">
    <property type="protein sequence ID" value="RHN78740.1"/>
    <property type="molecule type" value="Genomic_DNA"/>
</dbReference>
<protein>
    <submittedName>
        <fullName evidence="1">Uncharacterized protein</fullName>
    </submittedName>
</protein>
<organism evidence="1">
    <name type="scientific">Medicago truncatula</name>
    <name type="common">Barrel medic</name>
    <name type="synonym">Medicago tribuloides</name>
    <dbReference type="NCBI Taxonomy" id="3880"/>
    <lineage>
        <taxon>Eukaryota</taxon>
        <taxon>Viridiplantae</taxon>
        <taxon>Streptophyta</taxon>
        <taxon>Embryophyta</taxon>
        <taxon>Tracheophyta</taxon>
        <taxon>Spermatophyta</taxon>
        <taxon>Magnoliopsida</taxon>
        <taxon>eudicotyledons</taxon>
        <taxon>Gunneridae</taxon>
        <taxon>Pentapetalae</taxon>
        <taxon>rosids</taxon>
        <taxon>fabids</taxon>
        <taxon>Fabales</taxon>
        <taxon>Fabaceae</taxon>
        <taxon>Papilionoideae</taxon>
        <taxon>50 kb inversion clade</taxon>
        <taxon>NPAAA clade</taxon>
        <taxon>Hologalegina</taxon>
        <taxon>IRL clade</taxon>
        <taxon>Trifolieae</taxon>
        <taxon>Medicago</taxon>
    </lineage>
</organism>
<gene>
    <name evidence="1" type="ORF">MtrunA17_Chr1g0169251</name>
</gene>
<comment type="caution">
    <text evidence="1">The sequence shown here is derived from an EMBL/GenBank/DDBJ whole genome shotgun (WGS) entry which is preliminary data.</text>
</comment>
<sequence length="65" mass="7243">MLLMHFIVKGSCGQSSSTSHSYDSGLLSCKSVYASKSAPTRDTERNKIITQINLRILVIFFLLCM</sequence>
<proteinExistence type="predicted"/>
<evidence type="ECO:0000313" key="1">
    <source>
        <dbReference type="EMBL" id="RHN78740.1"/>
    </source>
</evidence>
<dbReference type="Proteomes" id="UP000265566">
    <property type="component" value="Chromosome 1"/>
</dbReference>
<dbReference type="Gramene" id="rna2388">
    <property type="protein sequence ID" value="RHN78740.1"/>
    <property type="gene ID" value="gene2388"/>
</dbReference>
<dbReference type="AlphaFoldDB" id="A0A396JKE2"/>